<keyword evidence="4" id="KW-1185">Reference proteome</keyword>
<feature type="chain" id="PRO_5016025249" description="ABC-type transport auxiliary lipoprotein component domain-containing protein" evidence="1">
    <location>
        <begin position="22"/>
        <end position="223"/>
    </location>
</feature>
<dbReference type="InterPro" id="IPR005586">
    <property type="entry name" value="ABC_trans_aux"/>
</dbReference>
<dbReference type="SUPFAM" id="SSF159594">
    <property type="entry name" value="XCC0632-like"/>
    <property type="match status" value="1"/>
</dbReference>
<dbReference type="Pfam" id="PF03886">
    <property type="entry name" value="ABC_trans_aux"/>
    <property type="match status" value="1"/>
</dbReference>
<accession>A0A2U8E036</accession>
<evidence type="ECO:0000313" key="3">
    <source>
        <dbReference type="EMBL" id="AWI08217.1"/>
    </source>
</evidence>
<dbReference type="AlphaFoldDB" id="A0A2U8E036"/>
<dbReference type="PROSITE" id="PS51257">
    <property type="entry name" value="PROKAR_LIPOPROTEIN"/>
    <property type="match status" value="1"/>
</dbReference>
<name>A0A2U8E036_9BACT</name>
<dbReference type="EMBL" id="CP023004">
    <property type="protein sequence ID" value="AWI08217.1"/>
    <property type="molecule type" value="Genomic_DNA"/>
</dbReference>
<proteinExistence type="predicted"/>
<evidence type="ECO:0000313" key="4">
    <source>
        <dbReference type="Proteomes" id="UP000244896"/>
    </source>
</evidence>
<feature type="signal peptide" evidence="1">
    <location>
        <begin position="1"/>
        <end position="21"/>
    </location>
</feature>
<dbReference type="Gene3D" id="3.40.50.10610">
    <property type="entry name" value="ABC-type transport auxiliary lipoprotein component"/>
    <property type="match status" value="1"/>
</dbReference>
<evidence type="ECO:0000256" key="1">
    <source>
        <dbReference type="SAM" id="SignalP"/>
    </source>
</evidence>
<dbReference type="OrthoDB" id="197224at2"/>
<dbReference type="KEGG" id="elut:CKA38_02100"/>
<organism evidence="3 4">
    <name type="scientific">Ereboglobus luteus</name>
    <dbReference type="NCBI Taxonomy" id="1796921"/>
    <lineage>
        <taxon>Bacteria</taxon>
        <taxon>Pseudomonadati</taxon>
        <taxon>Verrucomicrobiota</taxon>
        <taxon>Opitutia</taxon>
        <taxon>Opitutales</taxon>
        <taxon>Opitutaceae</taxon>
        <taxon>Ereboglobus</taxon>
    </lineage>
</organism>
<dbReference type="Proteomes" id="UP000244896">
    <property type="component" value="Chromosome"/>
</dbReference>
<sequence length="223" mass="23603">MTIIRSFRSLASVLLVSGTLASVFLASGCSIVPEPKADPTRYYVLTMPSNASQAGAGEINKGKPFLALRSVEVPAYLRARRNIAVRHGTSEIVYHEFSRWAETLDAGITRIVSERLIATNSVSGVELRPGRVKRDYDVSIRIIECEGAVSAAGASPVARFTAEYEITAPGGNTVTGIRKFTAPAADWDGKDSSSLAALLGQAASALADDIARNLPATPRPGAE</sequence>
<feature type="domain" description="ABC-type transport auxiliary lipoprotein component" evidence="2">
    <location>
        <begin position="43"/>
        <end position="211"/>
    </location>
</feature>
<evidence type="ECO:0000259" key="2">
    <source>
        <dbReference type="Pfam" id="PF03886"/>
    </source>
</evidence>
<protein>
    <recommendedName>
        <fullName evidence="2">ABC-type transport auxiliary lipoprotein component domain-containing protein</fullName>
    </recommendedName>
</protein>
<dbReference type="RefSeq" id="WP_108824022.1">
    <property type="nucleotide sequence ID" value="NZ_CP023004.1"/>
</dbReference>
<gene>
    <name evidence="3" type="ORF">CKA38_02100</name>
</gene>
<reference evidence="3 4" key="1">
    <citation type="journal article" date="2018" name="Syst. Appl. Microbiol.">
        <title>Ereboglobus luteus gen. nov. sp. nov. from cockroach guts, and new insights into the oxygen relationship of the genera Opitutus and Didymococcus (Verrucomicrobia: Opitutaceae).</title>
        <authorList>
            <person name="Tegtmeier D."/>
            <person name="Belitz A."/>
            <person name="Radek R."/>
            <person name="Heimerl T."/>
            <person name="Brune A."/>
        </authorList>
    </citation>
    <scope>NUCLEOTIDE SEQUENCE [LARGE SCALE GENOMIC DNA]</scope>
    <source>
        <strain evidence="3 4">Ho45</strain>
    </source>
</reference>
<keyword evidence="1" id="KW-0732">Signal</keyword>